<name>A0AAW0Q2Y2_9GOBI</name>
<dbReference type="EMBL" id="JBBPFD010000001">
    <property type="protein sequence ID" value="KAK7944895.1"/>
    <property type="molecule type" value="Genomic_DNA"/>
</dbReference>
<evidence type="ECO:0000256" key="1">
    <source>
        <dbReference type="SAM" id="MobiDB-lite"/>
    </source>
</evidence>
<sequence length="280" mass="32923">MSLSPPDRRSRKVFWDGGGPGGDQVEDQEETQHREQLTSGVLEQYFTGTFRDLSKVQSDVAESRFWLQKWRRRRSSSWQESELQTRLTEVLENIRRRLQELTNFMEALERLAVTSEHVLKPSSQLQVSVDLRSVGKVLFVENKELTPNKELLNSPKQNIEELELFFSPKLQNIEPLQLQLQVYITALRSMCRPLQDSDLMDFCLDMPQVHLRKELSEEQRTRIKELQQLRMNESVRLLFLLKHEAQTLVFEFNQGKTQMQQCLKKLEECAVKLDACRQVD</sequence>
<dbReference type="Proteomes" id="UP001460270">
    <property type="component" value="Unassembled WGS sequence"/>
</dbReference>
<evidence type="ECO:0000313" key="3">
    <source>
        <dbReference type="Proteomes" id="UP001460270"/>
    </source>
</evidence>
<proteinExistence type="predicted"/>
<organism evidence="2 3">
    <name type="scientific">Mugilogobius chulae</name>
    <name type="common">yellowstripe goby</name>
    <dbReference type="NCBI Taxonomy" id="88201"/>
    <lineage>
        <taxon>Eukaryota</taxon>
        <taxon>Metazoa</taxon>
        <taxon>Chordata</taxon>
        <taxon>Craniata</taxon>
        <taxon>Vertebrata</taxon>
        <taxon>Euteleostomi</taxon>
        <taxon>Actinopterygii</taxon>
        <taxon>Neopterygii</taxon>
        <taxon>Teleostei</taxon>
        <taxon>Neoteleostei</taxon>
        <taxon>Acanthomorphata</taxon>
        <taxon>Gobiaria</taxon>
        <taxon>Gobiiformes</taxon>
        <taxon>Gobioidei</taxon>
        <taxon>Gobiidae</taxon>
        <taxon>Gobionellinae</taxon>
        <taxon>Mugilogobius</taxon>
    </lineage>
</organism>
<gene>
    <name evidence="2" type="ORF">WMY93_000623</name>
</gene>
<comment type="caution">
    <text evidence="2">The sequence shown here is derived from an EMBL/GenBank/DDBJ whole genome shotgun (WGS) entry which is preliminary data.</text>
</comment>
<protein>
    <submittedName>
        <fullName evidence="2">Uncharacterized protein</fullName>
    </submittedName>
</protein>
<reference evidence="3" key="1">
    <citation type="submission" date="2024-04" db="EMBL/GenBank/DDBJ databases">
        <title>Salinicola lusitanus LLJ914,a marine bacterium isolated from the Okinawa Trough.</title>
        <authorList>
            <person name="Li J."/>
        </authorList>
    </citation>
    <scope>NUCLEOTIDE SEQUENCE [LARGE SCALE GENOMIC DNA]</scope>
</reference>
<accession>A0AAW0Q2Y2</accession>
<evidence type="ECO:0000313" key="2">
    <source>
        <dbReference type="EMBL" id="KAK7944895.1"/>
    </source>
</evidence>
<keyword evidence="3" id="KW-1185">Reference proteome</keyword>
<feature type="region of interest" description="Disordered" evidence="1">
    <location>
        <begin position="1"/>
        <end position="32"/>
    </location>
</feature>
<dbReference type="AlphaFoldDB" id="A0AAW0Q2Y2"/>